<feature type="region of interest" description="Disordered" evidence="1">
    <location>
        <begin position="319"/>
        <end position="353"/>
    </location>
</feature>
<reference evidence="4" key="1">
    <citation type="submission" date="2018-09" db="EMBL/GenBank/DDBJ databases">
        <title>Draft Genome Sequence of Mediterraneibacter sp. KCTC 15684.</title>
        <authorList>
            <person name="Kim J.S."/>
            <person name="Han K.I."/>
            <person name="Suh M.K."/>
            <person name="Lee K.C."/>
            <person name="Eom M.K."/>
            <person name="Lee J.H."/>
            <person name="Park S.H."/>
            <person name="Kang S.W."/>
            <person name="Park J.E."/>
            <person name="Oh B.S."/>
            <person name="Yu S.Y."/>
            <person name="Choi S.H."/>
            <person name="Lee D.H."/>
            <person name="Yoon H."/>
            <person name="Kim B."/>
            <person name="Yang S.J."/>
            <person name="Lee J.S."/>
        </authorList>
    </citation>
    <scope>NUCLEOTIDE SEQUENCE [LARGE SCALE GENOMIC DNA]</scope>
    <source>
        <strain evidence="4">KCTC 15684</strain>
    </source>
</reference>
<dbReference type="EMBL" id="BHGK01000001">
    <property type="protein sequence ID" value="GCA67575.1"/>
    <property type="molecule type" value="Genomic_DNA"/>
</dbReference>
<dbReference type="AlphaFoldDB" id="A0A391P273"/>
<gene>
    <name evidence="3" type="ORF">KGMB01110_20110</name>
</gene>
<feature type="signal peptide" evidence="2">
    <location>
        <begin position="1"/>
        <end position="21"/>
    </location>
</feature>
<sequence>MRNRKIFATFLIAATCLAIFAGCGKKDETEKGKQQEEKTTEATAGEKEDKISNTLEVRNNGDAIQWRADSQDSWNDLVKLTELKGADGQDGTNGKNGVNGTNSKNVEIRKEASYIQWRYAGGSWKNLVALSSLAGSSGQNGENVELQMTDSEIQWRYPDGEWKKLVALADITGPAGQDGSDGTDGKTAEFQVDGDTLQWRYRGESVWLNLYDLTTLKGADGSDGQDGTDGKDGADGQNGVDGKTVEVRKTDSAVQWRYEGEEWQDLVALSDITGPAGQDGSDGIDGKTAEFRVDGDHLQWRYRGESVWLNLYDLTTLKGADGSDGQDGTDGKDGVNGTNGKDGTNGIDGKTPEIRVDGNTLQWRYTGESNWQDLYDLSALKGADGVNGADGQNGTCSGYFYAQGNSTQLNSTLPFNAQINSGNLVTYNGSQGTITLKQGHVYQVSFSGSIALGATQSNQSFGAAITDGYDNTQSMNSTLIRGNFGQSGGNSDMSIQVPMTYNRLYDATNGDIVLQYTLINYMLVYTKVDSFQYNLMITALN</sequence>
<keyword evidence="2" id="KW-0732">Signal</keyword>
<dbReference type="RefSeq" id="WP_119298191.1">
    <property type="nucleotide sequence ID" value="NZ_BHGK01000001.1"/>
</dbReference>
<keyword evidence="4" id="KW-1185">Reference proteome</keyword>
<accession>A0A391P273</accession>
<evidence type="ECO:0000313" key="4">
    <source>
        <dbReference type="Proteomes" id="UP000265643"/>
    </source>
</evidence>
<organism evidence="3 4">
    <name type="scientific">Mediterraneibacter butyricigenes</name>
    <dbReference type="NCBI Taxonomy" id="2316025"/>
    <lineage>
        <taxon>Bacteria</taxon>
        <taxon>Bacillati</taxon>
        <taxon>Bacillota</taxon>
        <taxon>Clostridia</taxon>
        <taxon>Lachnospirales</taxon>
        <taxon>Lachnospiraceae</taxon>
        <taxon>Mediterraneibacter</taxon>
    </lineage>
</organism>
<feature type="region of interest" description="Disordered" evidence="1">
    <location>
        <begin position="218"/>
        <end position="247"/>
    </location>
</feature>
<evidence type="ECO:0008006" key="5">
    <source>
        <dbReference type="Google" id="ProtNLM"/>
    </source>
</evidence>
<protein>
    <recommendedName>
        <fullName evidence="5">Collagen-like protein</fullName>
    </recommendedName>
</protein>
<dbReference type="PANTHER" id="PTHR24637">
    <property type="entry name" value="COLLAGEN"/>
    <property type="match status" value="1"/>
</dbReference>
<comment type="caution">
    <text evidence="3">The sequence shown here is derived from an EMBL/GenBank/DDBJ whole genome shotgun (WGS) entry which is preliminary data.</text>
</comment>
<feature type="region of interest" description="Disordered" evidence="1">
    <location>
        <begin position="27"/>
        <end position="49"/>
    </location>
</feature>
<evidence type="ECO:0000313" key="3">
    <source>
        <dbReference type="EMBL" id="GCA67575.1"/>
    </source>
</evidence>
<name>A0A391P273_9FIRM</name>
<evidence type="ECO:0000256" key="2">
    <source>
        <dbReference type="SAM" id="SignalP"/>
    </source>
</evidence>
<feature type="chain" id="PRO_5039290428" description="Collagen-like protein" evidence="2">
    <location>
        <begin position="22"/>
        <end position="541"/>
    </location>
</feature>
<dbReference type="Proteomes" id="UP000265643">
    <property type="component" value="Unassembled WGS sequence"/>
</dbReference>
<evidence type="ECO:0000256" key="1">
    <source>
        <dbReference type="SAM" id="MobiDB-lite"/>
    </source>
</evidence>
<dbReference type="PROSITE" id="PS51257">
    <property type="entry name" value="PROKAR_LIPOPROTEIN"/>
    <property type="match status" value="1"/>
</dbReference>
<proteinExistence type="predicted"/>